<keyword evidence="1" id="KW-0106">Calcium</keyword>
<sequence length="304" mass="34264">MPNNTHSDSENEEIDGESSSEEEVQRGREEEEVEEEGVPEYEKQRLERIRENKARFEALRLRSLASAFAKTVKEQGSSEVKEKKGSDDEYRPSDGEERVTTSSDDDDDDHDSDEDEEEEWVGTKSSRGSAKKGKKGSSMSTKKSSKKPSVPTKNMSEVQCIDEDEAMRQAIALSLEDMGRPSGEVCSSSGKNMKKDPLSGIKKGSSSAQENDTRKIRRKRDAKRVQMTEEQVITHFFNLDGSGRGGIRVKDLRRAAAAHDFTWTDNEINDMIHCFDSDGDGKLNLEDFRSIICRLRMLQNPQNV</sequence>
<accession>A0AAP0IS11</accession>
<dbReference type="CDD" id="cd00051">
    <property type="entry name" value="EFh"/>
    <property type="match status" value="1"/>
</dbReference>
<reference evidence="4 5" key="1">
    <citation type="submission" date="2024-01" db="EMBL/GenBank/DDBJ databases">
        <title>Genome assemblies of Stephania.</title>
        <authorList>
            <person name="Yang L."/>
        </authorList>
    </citation>
    <scope>NUCLEOTIDE SEQUENCE [LARGE SCALE GENOMIC DNA]</scope>
    <source>
        <strain evidence="4">YNDBR</strain>
        <tissue evidence="4">Leaf</tissue>
    </source>
</reference>
<dbReference type="InterPro" id="IPR011992">
    <property type="entry name" value="EF-hand-dom_pair"/>
</dbReference>
<dbReference type="InterPro" id="IPR002048">
    <property type="entry name" value="EF_hand_dom"/>
</dbReference>
<dbReference type="Pfam" id="PF13499">
    <property type="entry name" value="EF-hand_7"/>
    <property type="match status" value="1"/>
</dbReference>
<evidence type="ECO:0000259" key="3">
    <source>
        <dbReference type="PROSITE" id="PS50222"/>
    </source>
</evidence>
<dbReference type="Gene3D" id="1.10.238.10">
    <property type="entry name" value="EF-hand"/>
    <property type="match status" value="1"/>
</dbReference>
<dbReference type="PROSITE" id="PS50222">
    <property type="entry name" value="EF_HAND_2"/>
    <property type="match status" value="1"/>
</dbReference>
<feature type="compositionally biased region" description="Acidic residues" evidence="2">
    <location>
        <begin position="30"/>
        <end position="39"/>
    </location>
</feature>
<keyword evidence="5" id="KW-1185">Reference proteome</keyword>
<evidence type="ECO:0000256" key="1">
    <source>
        <dbReference type="ARBA" id="ARBA00022837"/>
    </source>
</evidence>
<feature type="region of interest" description="Disordered" evidence="2">
    <location>
        <begin position="69"/>
        <end position="161"/>
    </location>
</feature>
<name>A0AAP0IS11_9MAGN</name>
<feature type="compositionally biased region" description="Acidic residues" evidence="2">
    <location>
        <begin position="10"/>
        <end position="22"/>
    </location>
</feature>
<organism evidence="4 5">
    <name type="scientific">Stephania yunnanensis</name>
    <dbReference type="NCBI Taxonomy" id="152371"/>
    <lineage>
        <taxon>Eukaryota</taxon>
        <taxon>Viridiplantae</taxon>
        <taxon>Streptophyta</taxon>
        <taxon>Embryophyta</taxon>
        <taxon>Tracheophyta</taxon>
        <taxon>Spermatophyta</taxon>
        <taxon>Magnoliopsida</taxon>
        <taxon>Ranunculales</taxon>
        <taxon>Menispermaceae</taxon>
        <taxon>Menispermoideae</taxon>
        <taxon>Cissampelideae</taxon>
        <taxon>Stephania</taxon>
    </lineage>
</organism>
<proteinExistence type="predicted"/>
<feature type="region of interest" description="Disordered" evidence="2">
    <location>
        <begin position="1"/>
        <end position="45"/>
    </location>
</feature>
<dbReference type="PROSITE" id="PS50330">
    <property type="entry name" value="UIM"/>
    <property type="match status" value="1"/>
</dbReference>
<feature type="domain" description="EF-hand" evidence="3">
    <location>
        <begin position="263"/>
        <end position="298"/>
    </location>
</feature>
<dbReference type="EMBL" id="JBBNAF010000008">
    <property type="protein sequence ID" value="KAK9120634.1"/>
    <property type="molecule type" value="Genomic_DNA"/>
</dbReference>
<dbReference type="PROSITE" id="PS00018">
    <property type="entry name" value="EF_HAND_1"/>
    <property type="match status" value="1"/>
</dbReference>
<protein>
    <recommendedName>
        <fullName evidence="3">EF-hand domain-containing protein</fullName>
    </recommendedName>
</protein>
<evidence type="ECO:0000313" key="4">
    <source>
        <dbReference type="EMBL" id="KAK9120634.1"/>
    </source>
</evidence>
<feature type="region of interest" description="Disordered" evidence="2">
    <location>
        <begin position="175"/>
        <end position="224"/>
    </location>
</feature>
<dbReference type="SMART" id="SM00054">
    <property type="entry name" value="EFh"/>
    <property type="match status" value="1"/>
</dbReference>
<dbReference type="Proteomes" id="UP001420932">
    <property type="component" value="Unassembled WGS sequence"/>
</dbReference>
<gene>
    <name evidence="4" type="ORF">Syun_018251</name>
</gene>
<evidence type="ECO:0000256" key="2">
    <source>
        <dbReference type="SAM" id="MobiDB-lite"/>
    </source>
</evidence>
<feature type="compositionally biased region" description="Acidic residues" evidence="2">
    <location>
        <begin position="103"/>
        <end position="120"/>
    </location>
</feature>
<dbReference type="SUPFAM" id="SSF47473">
    <property type="entry name" value="EF-hand"/>
    <property type="match status" value="1"/>
</dbReference>
<dbReference type="GO" id="GO:0005509">
    <property type="term" value="F:calcium ion binding"/>
    <property type="evidence" value="ECO:0007669"/>
    <property type="project" value="InterPro"/>
</dbReference>
<feature type="compositionally biased region" description="Basic and acidic residues" evidence="2">
    <location>
        <begin position="79"/>
        <end position="99"/>
    </location>
</feature>
<dbReference type="InterPro" id="IPR003903">
    <property type="entry name" value="UIM_dom"/>
</dbReference>
<comment type="caution">
    <text evidence="4">The sequence shown here is derived from an EMBL/GenBank/DDBJ whole genome shotgun (WGS) entry which is preliminary data.</text>
</comment>
<evidence type="ECO:0000313" key="5">
    <source>
        <dbReference type="Proteomes" id="UP001420932"/>
    </source>
</evidence>
<dbReference type="AlphaFoldDB" id="A0AAP0IS11"/>
<dbReference type="InterPro" id="IPR018247">
    <property type="entry name" value="EF_Hand_1_Ca_BS"/>
</dbReference>